<proteinExistence type="predicted"/>
<dbReference type="PANTHER" id="PTHR34216">
    <property type="match status" value="1"/>
</dbReference>
<dbReference type="GO" id="GO:0016787">
    <property type="term" value="F:hydrolase activity"/>
    <property type="evidence" value="ECO:0007669"/>
    <property type="project" value="UniProtKB-KW"/>
</dbReference>
<evidence type="ECO:0000313" key="4">
    <source>
        <dbReference type="EMBL" id="MDU0353251.1"/>
    </source>
</evidence>
<dbReference type="EC" id="3.-.-.-" evidence="4"/>
<keyword evidence="4" id="KW-0378">Hydrolase</keyword>
<evidence type="ECO:0000259" key="3">
    <source>
        <dbReference type="PROSITE" id="PS51677"/>
    </source>
</evidence>
<dbReference type="RefSeq" id="WP_316024937.1">
    <property type="nucleotide sequence ID" value="NZ_JAWDIO010000002.1"/>
</dbReference>
<keyword evidence="2" id="KW-0732">Signal</keyword>
<sequence>MLTLTWLTLSTNSLAQDNAVILVYHHVSTETPSSTSVSPEVFAEHMQYLADNYQVLPLKTVITKLQQKQPLPDKSVVITFDDGYKNIYQNAHPILKKHNFEYTIFVNPILIGKADYQLDWQQIDKMAKEGVSFANHGNAHIHSLGILANESHQDWLTRVTLNVQDAERLLQKKLGYSLKYFAYPYGEFNHSMQQKLTSLGYVGFGQHSGAIASHSDFSALPRYPAAGIYSKLASLKVKLSSLAMPVSNVTPNIAELDSSTDKIDLSFNIDSTDIHPNNLACFKNGNKLEHVNQGGQISMTLSKMRKPGRHRVNCTAPSKRYGNRYYWYSKPFFVPTADGEWLN</sequence>
<organism evidence="4 5">
    <name type="scientific">Paraglaciecola aquimarina</name>
    <dbReference type="NCBI Taxonomy" id="1235557"/>
    <lineage>
        <taxon>Bacteria</taxon>
        <taxon>Pseudomonadati</taxon>
        <taxon>Pseudomonadota</taxon>
        <taxon>Gammaproteobacteria</taxon>
        <taxon>Alteromonadales</taxon>
        <taxon>Alteromonadaceae</taxon>
        <taxon>Paraglaciecola</taxon>
    </lineage>
</organism>
<protein>
    <submittedName>
        <fullName evidence="4">Polysaccharide deacetylase family protein</fullName>
        <ecNumber evidence="4">3.-.-.-</ecNumber>
    </submittedName>
</protein>
<dbReference type="PROSITE" id="PS51677">
    <property type="entry name" value="NODB"/>
    <property type="match status" value="1"/>
</dbReference>
<feature type="domain" description="NodB homology" evidence="3">
    <location>
        <begin position="74"/>
        <end position="343"/>
    </location>
</feature>
<keyword evidence="5" id="KW-1185">Reference proteome</keyword>
<dbReference type="SUPFAM" id="SSF88713">
    <property type="entry name" value="Glycoside hydrolase/deacetylase"/>
    <property type="match status" value="1"/>
</dbReference>
<reference evidence="4 5" key="1">
    <citation type="submission" date="2023-10" db="EMBL/GenBank/DDBJ databases">
        <title>Glaciecola aquimarina strain GGW-M5 nov., isolated from a coastal seawater.</title>
        <authorList>
            <person name="Bayburt H."/>
            <person name="Kim J.M."/>
            <person name="Choi B.J."/>
            <person name="Jeon C.O."/>
        </authorList>
    </citation>
    <scope>NUCLEOTIDE SEQUENCE [LARGE SCALE GENOMIC DNA]</scope>
    <source>
        <strain evidence="4 5">KCTC 32108</strain>
    </source>
</reference>
<dbReference type="EMBL" id="JAWDIO010000002">
    <property type="protein sequence ID" value="MDU0353251.1"/>
    <property type="molecule type" value="Genomic_DNA"/>
</dbReference>
<dbReference type="InterPro" id="IPR051398">
    <property type="entry name" value="Polysacch_Deacetylase"/>
</dbReference>
<evidence type="ECO:0000256" key="2">
    <source>
        <dbReference type="ARBA" id="ARBA00022729"/>
    </source>
</evidence>
<comment type="caution">
    <text evidence="4">The sequence shown here is derived from an EMBL/GenBank/DDBJ whole genome shotgun (WGS) entry which is preliminary data.</text>
</comment>
<dbReference type="InterPro" id="IPR011330">
    <property type="entry name" value="Glyco_hydro/deAcase_b/a-brl"/>
</dbReference>
<comment type="subcellular location">
    <subcellularLocation>
        <location evidence="1">Secreted</location>
    </subcellularLocation>
</comment>
<dbReference type="Pfam" id="PF01522">
    <property type="entry name" value="Polysacc_deac_1"/>
    <property type="match status" value="1"/>
</dbReference>
<dbReference type="Proteomes" id="UP001247805">
    <property type="component" value="Unassembled WGS sequence"/>
</dbReference>
<dbReference type="CDD" id="cd10973">
    <property type="entry name" value="CE4_DAC_u4_5s"/>
    <property type="match status" value="1"/>
</dbReference>
<accession>A0ABU3STB0</accession>
<gene>
    <name evidence="4" type="ORF">RS130_04290</name>
</gene>
<dbReference type="Gene3D" id="3.20.20.370">
    <property type="entry name" value="Glycoside hydrolase/deacetylase"/>
    <property type="match status" value="1"/>
</dbReference>
<evidence type="ECO:0000256" key="1">
    <source>
        <dbReference type="ARBA" id="ARBA00004613"/>
    </source>
</evidence>
<evidence type="ECO:0000313" key="5">
    <source>
        <dbReference type="Proteomes" id="UP001247805"/>
    </source>
</evidence>
<dbReference type="PANTHER" id="PTHR34216:SF3">
    <property type="entry name" value="POLY-BETA-1,6-N-ACETYL-D-GLUCOSAMINE N-DEACETYLASE"/>
    <property type="match status" value="1"/>
</dbReference>
<dbReference type="InterPro" id="IPR002509">
    <property type="entry name" value="NODB_dom"/>
</dbReference>
<name>A0ABU3STB0_9ALTE</name>